<dbReference type="AlphaFoldDB" id="U4TRM2"/>
<dbReference type="Gene3D" id="2.40.50.770">
    <property type="entry name" value="RecQ-mediated genome instability protein Rmi1, C-terminal domain"/>
    <property type="match status" value="1"/>
</dbReference>
<dbReference type="GO" id="GO:0005634">
    <property type="term" value="C:nucleus"/>
    <property type="evidence" value="ECO:0007669"/>
    <property type="project" value="UniProtKB-SubCell"/>
</dbReference>
<dbReference type="EMBL" id="KB630016">
    <property type="protein sequence ID" value="ERL83347.1"/>
    <property type="molecule type" value="Genomic_DNA"/>
</dbReference>
<dbReference type="PANTHER" id="PTHR13681">
    <property type="entry name" value="SURVIVAL OF MOTOR NEURON-RELATED-SPLICING FACTOR 30-RELATED"/>
    <property type="match status" value="1"/>
</dbReference>
<protein>
    <recommendedName>
        <fullName evidence="6">RecQ mediated genome instability protein 1-like N-terminal helical domain-containing protein</fullName>
    </recommendedName>
</protein>
<gene>
    <name evidence="4" type="ORF">D910_00248</name>
</gene>
<reference evidence="4 5" key="1">
    <citation type="journal article" date="2013" name="Genome Biol.">
        <title>Draft genome of the mountain pine beetle, Dendroctonus ponderosae Hopkins, a major forest pest.</title>
        <authorList>
            <person name="Keeling C.I."/>
            <person name="Yuen M.M."/>
            <person name="Liao N.Y."/>
            <person name="Docking T.R."/>
            <person name="Chan S.K."/>
            <person name="Taylor G.A."/>
            <person name="Palmquist D.L."/>
            <person name="Jackman S.D."/>
            <person name="Nguyen A."/>
            <person name="Li M."/>
            <person name="Henderson H."/>
            <person name="Janes J.K."/>
            <person name="Zhao Y."/>
            <person name="Pandoh P."/>
            <person name="Moore R."/>
            <person name="Sperling F.A."/>
            <person name="Huber D.P."/>
            <person name="Birol I."/>
            <person name="Jones S.J."/>
            <person name="Bohlmann J."/>
        </authorList>
    </citation>
    <scope>NUCLEOTIDE SEQUENCE</scope>
</reference>
<dbReference type="OrthoDB" id="434939at2759"/>
<feature type="non-terminal residue" evidence="4">
    <location>
        <position position="214"/>
    </location>
</feature>
<evidence type="ECO:0000313" key="4">
    <source>
        <dbReference type="EMBL" id="ERL83347.1"/>
    </source>
</evidence>
<dbReference type="STRING" id="77166.U4TRM2"/>
<dbReference type="Proteomes" id="UP000030742">
    <property type="component" value="Unassembled WGS sequence"/>
</dbReference>
<evidence type="ECO:0000256" key="3">
    <source>
        <dbReference type="SAM" id="MobiDB-lite"/>
    </source>
</evidence>
<comment type="subcellular location">
    <subcellularLocation>
        <location evidence="1">Nucleus</location>
    </subcellularLocation>
</comment>
<evidence type="ECO:0000256" key="1">
    <source>
        <dbReference type="ARBA" id="ARBA00004123"/>
    </source>
</evidence>
<evidence type="ECO:0000256" key="2">
    <source>
        <dbReference type="ARBA" id="ARBA00023242"/>
    </source>
</evidence>
<feature type="compositionally biased region" description="Basic and acidic residues" evidence="3">
    <location>
        <begin position="150"/>
        <end position="173"/>
    </location>
</feature>
<feature type="region of interest" description="Disordered" evidence="3">
    <location>
        <begin position="139"/>
        <end position="180"/>
    </location>
</feature>
<evidence type="ECO:0008006" key="6">
    <source>
        <dbReference type="Google" id="ProtNLM"/>
    </source>
</evidence>
<accession>U4TRM2</accession>
<dbReference type="PANTHER" id="PTHR13681:SF24">
    <property type="entry name" value="TUDOR DOMAIN-CONTAINING PROTEIN 3"/>
    <property type="match status" value="1"/>
</dbReference>
<proteinExistence type="predicted"/>
<dbReference type="InterPro" id="IPR042470">
    <property type="entry name" value="RMI1_N_C_sf"/>
</dbReference>
<organism evidence="4 5">
    <name type="scientific">Dendroctonus ponderosae</name>
    <name type="common">Mountain pine beetle</name>
    <dbReference type="NCBI Taxonomy" id="77166"/>
    <lineage>
        <taxon>Eukaryota</taxon>
        <taxon>Metazoa</taxon>
        <taxon>Ecdysozoa</taxon>
        <taxon>Arthropoda</taxon>
        <taxon>Hexapoda</taxon>
        <taxon>Insecta</taxon>
        <taxon>Pterygota</taxon>
        <taxon>Neoptera</taxon>
        <taxon>Endopterygota</taxon>
        <taxon>Coleoptera</taxon>
        <taxon>Polyphaga</taxon>
        <taxon>Cucujiformia</taxon>
        <taxon>Curculionidae</taxon>
        <taxon>Scolytinae</taxon>
        <taxon>Dendroctonus</taxon>
    </lineage>
</organism>
<evidence type="ECO:0000313" key="5">
    <source>
        <dbReference type="Proteomes" id="UP000030742"/>
    </source>
</evidence>
<keyword evidence="2" id="KW-0539">Nucleus</keyword>
<name>U4TRM2_DENPD</name>
<sequence length="214" mass="23523">MCDLKSIGKPALANELAKSEVKQLVLQIQKIRNISAPKEKEGSQAAPRMLKITLTDGESYIQAIEMAPIVSNEGAPPWVAFGGKIISGRPDGSFKSLVKGKDDNSDSEFEQLRKDAIAEAATGVVKKSFGGRVRQNVQPVQNTHQYNKGRPHDRDRGDQDRGRRGRFASRDNDDGAETFQKPSEKISLFSFLADKLPVAPWNFEADEARLGTSV</sequence>